<protein>
    <recommendedName>
        <fullName evidence="4">Phosphoribosyl-AMP cyclohydrolase</fullName>
    </recommendedName>
</protein>
<evidence type="ECO:0000313" key="2">
    <source>
        <dbReference type="EMBL" id="SDB90298.1"/>
    </source>
</evidence>
<dbReference type="OrthoDB" id="9807600at2"/>
<dbReference type="InterPro" id="IPR016878">
    <property type="entry name" value="MICAH-like"/>
</dbReference>
<organism evidence="2 3">
    <name type="scientific">Acinetobacter boissieri</name>
    <dbReference type="NCBI Taxonomy" id="1219383"/>
    <lineage>
        <taxon>Bacteria</taxon>
        <taxon>Pseudomonadati</taxon>
        <taxon>Pseudomonadota</taxon>
        <taxon>Gammaproteobacteria</taxon>
        <taxon>Moraxellales</taxon>
        <taxon>Moraxellaceae</taxon>
        <taxon>Acinetobacter</taxon>
    </lineage>
</organism>
<evidence type="ECO:0000256" key="1">
    <source>
        <dbReference type="SAM" id="SignalP"/>
    </source>
</evidence>
<gene>
    <name evidence="2" type="ORF">SAMN05421733_104127</name>
</gene>
<dbReference type="Gene3D" id="3.10.450.50">
    <property type="match status" value="1"/>
</dbReference>
<dbReference type="Proteomes" id="UP000242501">
    <property type="component" value="Unassembled WGS sequence"/>
</dbReference>
<keyword evidence="1" id="KW-0732">Signal</keyword>
<dbReference type="RefSeq" id="WP_092747485.1">
    <property type="nucleotide sequence ID" value="NZ_FMYL01000004.1"/>
</dbReference>
<evidence type="ECO:0008006" key="4">
    <source>
        <dbReference type="Google" id="ProtNLM"/>
    </source>
</evidence>
<dbReference type="AlphaFoldDB" id="A0A1G6H882"/>
<reference evidence="3" key="1">
    <citation type="submission" date="2016-09" db="EMBL/GenBank/DDBJ databases">
        <authorList>
            <person name="Varghese N."/>
            <person name="Submissions S."/>
        </authorList>
    </citation>
    <scope>NUCLEOTIDE SEQUENCE [LARGE SCALE GENOMIC DNA]</scope>
    <source>
        <strain evidence="3">ANC 4422</strain>
    </source>
</reference>
<evidence type="ECO:0000313" key="3">
    <source>
        <dbReference type="Proteomes" id="UP000242501"/>
    </source>
</evidence>
<dbReference type="EMBL" id="FMYL01000004">
    <property type="protein sequence ID" value="SDB90298.1"/>
    <property type="molecule type" value="Genomic_DNA"/>
</dbReference>
<proteinExistence type="predicted"/>
<sequence length="185" mass="20831">MKAYVLSPILFATIFLNTTPSFAEQHVPKITQLEVEAQQQKWCNSLVAISQTYLKDGQLAAKKMASDVLDDQYGYKDNTVLFKPTLSQKPQTFRTTKEGALAYFVANDEKFPNDTGFALKGWQKCSVENDAFNISNDYALVMGKVYLEDGKGKITTVDKTWGFVKDKNSKLKIVVHHSSLEYQPS</sequence>
<accession>A0A1G6H882</accession>
<dbReference type="PIRSF" id="PIRSF028288">
    <property type="entry name" value="UCP028288"/>
    <property type="match status" value="1"/>
</dbReference>
<feature type="signal peptide" evidence="1">
    <location>
        <begin position="1"/>
        <end position="23"/>
    </location>
</feature>
<name>A0A1G6H882_9GAMM</name>
<feature type="chain" id="PRO_5017447561" description="Phosphoribosyl-AMP cyclohydrolase" evidence="1">
    <location>
        <begin position="24"/>
        <end position="185"/>
    </location>
</feature>
<keyword evidence="3" id="KW-1185">Reference proteome</keyword>